<evidence type="ECO:0000313" key="6">
    <source>
        <dbReference type="EMBL" id="SNT08513.1"/>
    </source>
</evidence>
<dbReference type="RefSeq" id="WP_089400575.1">
    <property type="nucleotide sequence ID" value="NZ_FZOT01000013.1"/>
</dbReference>
<dbReference type="PROSITE" id="PS50931">
    <property type="entry name" value="HTH_LYSR"/>
    <property type="match status" value="1"/>
</dbReference>
<proteinExistence type="inferred from homology"/>
<keyword evidence="4" id="KW-0804">Transcription</keyword>
<reference evidence="6 7" key="1">
    <citation type="submission" date="2017-06" db="EMBL/GenBank/DDBJ databases">
        <authorList>
            <person name="Kim H.J."/>
            <person name="Triplett B.A."/>
        </authorList>
    </citation>
    <scope>NUCLEOTIDE SEQUENCE [LARGE SCALE GENOMIC DNA]</scope>
    <source>
        <strain evidence="6 7">U15</strain>
    </source>
</reference>
<dbReference type="PANTHER" id="PTHR30537">
    <property type="entry name" value="HTH-TYPE TRANSCRIPTIONAL REGULATOR"/>
    <property type="match status" value="1"/>
</dbReference>
<feature type="domain" description="HTH lysR-type" evidence="5">
    <location>
        <begin position="6"/>
        <end position="63"/>
    </location>
</feature>
<evidence type="ECO:0000259" key="5">
    <source>
        <dbReference type="PROSITE" id="PS50931"/>
    </source>
</evidence>
<dbReference type="Gene3D" id="1.10.10.10">
    <property type="entry name" value="Winged helix-like DNA-binding domain superfamily/Winged helix DNA-binding domain"/>
    <property type="match status" value="1"/>
</dbReference>
<dbReference type="GO" id="GO:0006351">
    <property type="term" value="P:DNA-templated transcription"/>
    <property type="evidence" value="ECO:0007669"/>
    <property type="project" value="TreeGrafter"/>
</dbReference>
<evidence type="ECO:0000256" key="2">
    <source>
        <dbReference type="ARBA" id="ARBA00023015"/>
    </source>
</evidence>
<evidence type="ECO:0000256" key="3">
    <source>
        <dbReference type="ARBA" id="ARBA00023125"/>
    </source>
</evidence>
<dbReference type="SUPFAM" id="SSF53850">
    <property type="entry name" value="Periplasmic binding protein-like II"/>
    <property type="match status" value="1"/>
</dbReference>
<comment type="similarity">
    <text evidence="1">Belongs to the LysR transcriptional regulatory family.</text>
</comment>
<dbReference type="InterPro" id="IPR058163">
    <property type="entry name" value="LysR-type_TF_proteobact-type"/>
</dbReference>
<dbReference type="InterPro" id="IPR036390">
    <property type="entry name" value="WH_DNA-bd_sf"/>
</dbReference>
<dbReference type="InterPro" id="IPR005119">
    <property type="entry name" value="LysR_subst-bd"/>
</dbReference>
<sequence>MKNSDFDWNDLKYFLAVARHGGLTGAAASLDTSPSTVSRHIASLEKKLGNTLFVRHQTGYAMTDDGSALFSRTEQVEQAVMATERSAAQAAQRQMSGQVRLATTEMLALHLVVPNLPQFHSAYPRLQVEIVVALVRANLTRREADLALRVVPPSEDDDAGDYVANRIGDLRFAMYGERRAVESVSAKAAAWQEMDYVSWDEAAANLPVARWIASAFGGKRPLFACNSMQAQYTAIRAGLGIGLLPCFVADRDPALARIPVPIALPSNGLWLVYHRDLKGSQRVLALRNFIAELAVTHLEESDAPGGGADGWVRR</sequence>
<dbReference type="GO" id="GO:0043565">
    <property type="term" value="F:sequence-specific DNA binding"/>
    <property type="evidence" value="ECO:0007669"/>
    <property type="project" value="TreeGrafter"/>
</dbReference>
<dbReference type="InterPro" id="IPR000847">
    <property type="entry name" value="LysR_HTH_N"/>
</dbReference>
<keyword evidence="7" id="KW-1185">Reference proteome</keyword>
<evidence type="ECO:0000313" key="7">
    <source>
        <dbReference type="Proteomes" id="UP000198284"/>
    </source>
</evidence>
<dbReference type="SUPFAM" id="SSF46785">
    <property type="entry name" value="Winged helix' DNA-binding domain"/>
    <property type="match status" value="1"/>
</dbReference>
<gene>
    <name evidence="6" type="ORF">SAMN06265795_11375</name>
</gene>
<dbReference type="CDD" id="cd05466">
    <property type="entry name" value="PBP2_LTTR_substrate"/>
    <property type="match status" value="1"/>
</dbReference>
<dbReference type="PANTHER" id="PTHR30537:SF3">
    <property type="entry name" value="TRANSCRIPTIONAL REGULATORY PROTEIN"/>
    <property type="match status" value="1"/>
</dbReference>
<dbReference type="Proteomes" id="UP000198284">
    <property type="component" value="Unassembled WGS sequence"/>
</dbReference>
<evidence type="ECO:0000256" key="1">
    <source>
        <dbReference type="ARBA" id="ARBA00009437"/>
    </source>
</evidence>
<dbReference type="Gene3D" id="3.40.190.290">
    <property type="match status" value="1"/>
</dbReference>
<dbReference type="OrthoDB" id="9072091at2"/>
<dbReference type="GO" id="GO:0003700">
    <property type="term" value="F:DNA-binding transcription factor activity"/>
    <property type="evidence" value="ECO:0007669"/>
    <property type="project" value="InterPro"/>
</dbReference>
<dbReference type="InterPro" id="IPR036388">
    <property type="entry name" value="WH-like_DNA-bd_sf"/>
</dbReference>
<organism evidence="6 7">
    <name type="scientific">Noviherbaspirillum humi</name>
    <dbReference type="NCBI Taxonomy" id="1688639"/>
    <lineage>
        <taxon>Bacteria</taxon>
        <taxon>Pseudomonadati</taxon>
        <taxon>Pseudomonadota</taxon>
        <taxon>Betaproteobacteria</taxon>
        <taxon>Burkholderiales</taxon>
        <taxon>Oxalobacteraceae</taxon>
        <taxon>Noviherbaspirillum</taxon>
    </lineage>
</organism>
<protein>
    <submittedName>
        <fullName evidence="6">DNA-binding transcriptional regulator, LysR family</fullName>
    </submittedName>
</protein>
<dbReference type="AlphaFoldDB" id="A0A239JSZ6"/>
<dbReference type="EMBL" id="FZOT01000013">
    <property type="protein sequence ID" value="SNT08513.1"/>
    <property type="molecule type" value="Genomic_DNA"/>
</dbReference>
<dbReference type="Pfam" id="PF00126">
    <property type="entry name" value="HTH_1"/>
    <property type="match status" value="1"/>
</dbReference>
<keyword evidence="2" id="KW-0805">Transcription regulation</keyword>
<evidence type="ECO:0000256" key="4">
    <source>
        <dbReference type="ARBA" id="ARBA00023163"/>
    </source>
</evidence>
<accession>A0A239JSZ6</accession>
<name>A0A239JSZ6_9BURK</name>
<keyword evidence="3 6" id="KW-0238">DNA-binding</keyword>
<dbReference type="Pfam" id="PF03466">
    <property type="entry name" value="LysR_substrate"/>
    <property type="match status" value="1"/>
</dbReference>